<feature type="domain" description="NAD(P)-binding" evidence="1">
    <location>
        <begin position="7"/>
        <end position="184"/>
    </location>
</feature>
<dbReference type="KEGG" id="dsw:QR90_06965"/>
<proteinExistence type="predicted"/>
<evidence type="ECO:0000313" key="3">
    <source>
        <dbReference type="Proteomes" id="UP000030634"/>
    </source>
</evidence>
<dbReference type="STRING" id="1182571.QR90_06965"/>
<dbReference type="EMBL" id="CP010028">
    <property type="protein sequence ID" value="AIZ44907.1"/>
    <property type="molecule type" value="Genomic_DNA"/>
</dbReference>
<dbReference type="CDD" id="cd05243">
    <property type="entry name" value="SDR_a5"/>
    <property type="match status" value="1"/>
</dbReference>
<gene>
    <name evidence="2" type="ORF">QR90_06965</name>
</gene>
<dbReference type="HOGENOM" id="CLU_025711_1_1_0"/>
<name>A0A0A7KFG3_9DEIO</name>
<protein>
    <recommendedName>
        <fullName evidence="1">NAD(P)-binding domain-containing protein</fullName>
    </recommendedName>
</protein>
<dbReference type="SUPFAM" id="SSF51735">
    <property type="entry name" value="NAD(P)-binding Rossmann-fold domains"/>
    <property type="match status" value="1"/>
</dbReference>
<dbReference type="Pfam" id="PF13460">
    <property type="entry name" value="NAD_binding_10"/>
    <property type="match status" value="1"/>
</dbReference>
<reference evidence="3" key="1">
    <citation type="submission" date="2014-11" db="EMBL/GenBank/DDBJ databases">
        <title>Hymenobacter sp. DG25B genome submission.</title>
        <authorList>
            <person name="Jung H.-Y."/>
            <person name="Kim M.K."/>
            <person name="Srinivasan S."/>
            <person name="Lim S."/>
        </authorList>
    </citation>
    <scope>NUCLEOTIDE SEQUENCE [LARGE SCALE GENOMIC DNA]</scope>
    <source>
        <strain evidence="3">DY59</strain>
    </source>
</reference>
<dbReference type="AlphaFoldDB" id="A0A0A7KFG3"/>
<dbReference type="InterPro" id="IPR016040">
    <property type="entry name" value="NAD(P)-bd_dom"/>
</dbReference>
<dbReference type="InterPro" id="IPR036291">
    <property type="entry name" value="NAD(P)-bd_dom_sf"/>
</dbReference>
<dbReference type="PANTHER" id="PTHR15020">
    <property type="entry name" value="FLAVIN REDUCTASE-RELATED"/>
    <property type="match status" value="1"/>
</dbReference>
<dbReference type="Gene3D" id="3.40.50.720">
    <property type="entry name" value="NAD(P)-binding Rossmann-like Domain"/>
    <property type="match status" value="1"/>
</dbReference>
<organism evidence="2 3">
    <name type="scientific">Deinococcus radiopugnans</name>
    <dbReference type="NCBI Taxonomy" id="57497"/>
    <lineage>
        <taxon>Bacteria</taxon>
        <taxon>Thermotogati</taxon>
        <taxon>Deinococcota</taxon>
        <taxon>Deinococci</taxon>
        <taxon>Deinococcales</taxon>
        <taxon>Deinococcaceae</taxon>
        <taxon>Deinococcus</taxon>
    </lineage>
</organism>
<dbReference type="PANTHER" id="PTHR15020:SF50">
    <property type="entry name" value="UPF0659 PROTEIN YMR090W"/>
    <property type="match status" value="1"/>
</dbReference>
<sequence>MKIAVIGAAGGVGRRVVAQAARAEHQVAALVRRDEQADMMSLYGAKPVMGDLAGDWQSVLDGADAVVWAAGAGASGDYAAIDGEALKRVADTLVERGPKRLIVVSSMGVDRPEQMPPFLQQVLKVKADSDSYVQGRALDWTIVRPGGLTDELGSGKVTLGTHAPGGSISRDDVAALVLACLNDPSTVGQTFEAVAGDQGLTDALGGLPDPSTR</sequence>
<evidence type="ECO:0000313" key="2">
    <source>
        <dbReference type="EMBL" id="AIZ44907.1"/>
    </source>
</evidence>
<dbReference type="Proteomes" id="UP000030634">
    <property type="component" value="Chromosome"/>
</dbReference>
<dbReference type="RefSeq" id="WP_039683365.1">
    <property type="nucleotide sequence ID" value="NZ_CP010028.1"/>
</dbReference>
<evidence type="ECO:0000259" key="1">
    <source>
        <dbReference type="Pfam" id="PF13460"/>
    </source>
</evidence>
<accession>A0A0A7KFG3</accession>